<name>A0A5B9DBL2_9ARCH</name>
<reference evidence="2 3" key="2">
    <citation type="journal article" date="2024" name="Int. J. Syst. Evol. Microbiol.">
        <title>Promethearchaeum syntrophicum gen. nov., sp. nov., an anaerobic, obligately syntrophic archaeon, the first isolate of the lineage 'Asgard' archaea, and proposal of the new archaeal phylum Promethearchaeota phyl. nov. and kingdom Promethearchaeati regn. nov.</title>
        <authorList>
            <person name="Imachi H."/>
            <person name="Nobu M.K."/>
            <person name="Kato S."/>
            <person name="Takaki Y."/>
            <person name="Miyazaki M."/>
            <person name="Miyata M."/>
            <person name="Ogawara M."/>
            <person name="Saito Y."/>
            <person name="Sakai S."/>
            <person name="Tahara Y.O."/>
            <person name="Takano Y."/>
            <person name="Tasumi E."/>
            <person name="Uematsu K."/>
            <person name="Yoshimura T."/>
            <person name="Itoh T."/>
            <person name="Ohkuma M."/>
            <person name="Takai K."/>
        </authorList>
    </citation>
    <scope>NUCLEOTIDE SEQUENCE [LARGE SCALE GENOMIC DNA]</scope>
    <source>
        <strain evidence="2 3">MK-D1</strain>
    </source>
</reference>
<feature type="domain" description="Metalloprotease TldD/E C-terminal" evidence="1">
    <location>
        <begin position="246"/>
        <end position="461"/>
    </location>
</feature>
<dbReference type="Gene3D" id="3.30.2290.10">
    <property type="entry name" value="PmbA/TldD superfamily"/>
    <property type="match status" value="1"/>
</dbReference>
<dbReference type="AlphaFoldDB" id="A0A5B9DBL2"/>
<dbReference type="InterPro" id="IPR047657">
    <property type="entry name" value="PmbA"/>
</dbReference>
<dbReference type="Pfam" id="PF19289">
    <property type="entry name" value="PmbA_TldD_3rd"/>
    <property type="match status" value="1"/>
</dbReference>
<dbReference type="GO" id="GO:0006508">
    <property type="term" value="P:proteolysis"/>
    <property type="evidence" value="ECO:0007669"/>
    <property type="project" value="UniProtKB-KW"/>
</dbReference>
<dbReference type="InterPro" id="IPR045569">
    <property type="entry name" value="Metalloprtase-TldD/E_C"/>
</dbReference>
<dbReference type="SUPFAM" id="SSF111283">
    <property type="entry name" value="Putative modulator of DNA gyrase, PmbA/TldD"/>
    <property type="match status" value="1"/>
</dbReference>
<dbReference type="InterPro" id="IPR036059">
    <property type="entry name" value="TldD/PmbA_sf"/>
</dbReference>
<proteinExistence type="predicted"/>
<evidence type="ECO:0000313" key="3">
    <source>
        <dbReference type="Proteomes" id="UP000321408"/>
    </source>
</evidence>
<sequence length="464" mass="52763">MSEKLKNRKNSIESLADLVKSQVSKSGIEKWDIYIHNGQINSLYLRKSKRDIKVETELKDSRHYFSYVLRLFQDKPDNKMACGIVSLNSISINEIQKAIKKAKSILKINTGPKYELVSPGMKYPSLKTIDKDVWEDPEGFLVKKGKELKQQLREIIPASTTFGKFRVYRKEKMLLNYLDFSKIKKSTNFYYEFSFKSVDEKGRMAEYWPAGWFKTVDQLKFDELIPEWATLAKDALRAKKPSSNKSIDIILPPRLVRIAFLETIGYSATGRALYEKTSHLKEGDQIAVDDLTVIDDGLKEDLLYSSEWDSEGNPKQSTTIIENGIMKNFIFDQKFAQLIGRTSTGNAQRNPSRGGNINIELNNLIVNPGSISLKELVGNSKNAMYVNKFSWLHPNPITGEFGATIDNAYLIENGKLTQPIKGGIISGNVYDMIQNIAGISKETRIVMNSKVPFIKFRNMHLIAN</sequence>
<dbReference type="InterPro" id="IPR035068">
    <property type="entry name" value="TldD/PmbA_N"/>
</dbReference>
<dbReference type="OrthoDB" id="84520at2157"/>
<dbReference type="PANTHER" id="PTHR43421">
    <property type="entry name" value="METALLOPROTEASE PMBA"/>
    <property type="match status" value="1"/>
</dbReference>
<organism evidence="2 3">
    <name type="scientific">Promethearchaeum syntrophicum</name>
    <dbReference type="NCBI Taxonomy" id="2594042"/>
    <lineage>
        <taxon>Archaea</taxon>
        <taxon>Promethearchaeati</taxon>
        <taxon>Promethearchaeota</taxon>
        <taxon>Promethearchaeia</taxon>
        <taxon>Promethearchaeales</taxon>
        <taxon>Promethearchaeaceae</taxon>
        <taxon>Promethearchaeum</taxon>
    </lineage>
</organism>
<reference evidence="2 3" key="1">
    <citation type="journal article" date="2020" name="Nature">
        <title>Isolation of an archaeon at the prokaryote-eukaryote interface.</title>
        <authorList>
            <person name="Imachi H."/>
            <person name="Nobu M.K."/>
            <person name="Nakahara N."/>
            <person name="Morono Y."/>
            <person name="Ogawara M."/>
            <person name="Takaki Y."/>
            <person name="Takano Y."/>
            <person name="Uematsu K."/>
            <person name="Ikuta T."/>
            <person name="Ito M."/>
            <person name="Matsui Y."/>
            <person name="Miyazaki M."/>
            <person name="Murata K."/>
            <person name="Saito Y."/>
            <person name="Sakai S."/>
            <person name="Song C."/>
            <person name="Tasumi E."/>
            <person name="Yamanaka Y."/>
            <person name="Yamaguchi T."/>
            <person name="Kamagata Y."/>
            <person name="Tamaki H."/>
            <person name="Takai K."/>
        </authorList>
    </citation>
    <scope>NUCLEOTIDE SEQUENCE [LARGE SCALE GENOMIC DNA]</scope>
    <source>
        <strain evidence="2 3">MK-D1</strain>
    </source>
</reference>
<evidence type="ECO:0000313" key="2">
    <source>
        <dbReference type="EMBL" id="QEE16237.1"/>
    </source>
</evidence>
<accession>A0A5B9DBL2</accession>
<dbReference type="Proteomes" id="UP000321408">
    <property type="component" value="Chromosome"/>
</dbReference>
<dbReference type="GO" id="GO:0008237">
    <property type="term" value="F:metallopeptidase activity"/>
    <property type="evidence" value="ECO:0007669"/>
    <property type="project" value="InterPro"/>
</dbReference>
<dbReference type="PANTHER" id="PTHR43421:SF1">
    <property type="entry name" value="METALLOPROTEASE PMBA"/>
    <property type="match status" value="1"/>
</dbReference>
<dbReference type="RefSeq" id="WP_147663116.1">
    <property type="nucleotide sequence ID" value="NZ_CP042905.2"/>
</dbReference>
<dbReference type="KEGG" id="psyt:DSAG12_02067"/>
<keyword evidence="3" id="KW-1185">Reference proteome</keyword>
<dbReference type="GO" id="GO:0005829">
    <property type="term" value="C:cytosol"/>
    <property type="evidence" value="ECO:0007669"/>
    <property type="project" value="TreeGrafter"/>
</dbReference>
<dbReference type="GeneID" id="41330057"/>
<evidence type="ECO:0000259" key="1">
    <source>
        <dbReference type="Pfam" id="PF19289"/>
    </source>
</evidence>
<protein>
    <submittedName>
        <fullName evidence="2">TldD/PmbA family protein</fullName>
    </submittedName>
</protein>
<dbReference type="EMBL" id="CP042905">
    <property type="protein sequence ID" value="QEE16237.1"/>
    <property type="molecule type" value="Genomic_DNA"/>
</dbReference>
<gene>
    <name evidence="2" type="ORF">DSAG12_02067</name>
</gene>